<feature type="binding site" description="in other chain" evidence="6">
    <location>
        <position position="262"/>
    </location>
    <ligand>
        <name>substrate</name>
        <note>ligand shared between dimeric partners</note>
    </ligand>
</feature>
<feature type="active site" description="Proton acceptor" evidence="5">
    <location>
        <position position="184"/>
    </location>
</feature>
<feature type="binding site" description="in other chain" evidence="6">
    <location>
        <position position="192"/>
    </location>
    <ligand>
        <name>substrate</name>
        <note>ligand shared between dimeric partners</note>
    </ligand>
</feature>
<accession>A0A930B8X7</accession>
<feature type="binding site" evidence="6">
    <location>
        <position position="454"/>
    </location>
    <ligand>
        <name>substrate</name>
        <note>ligand shared between dimeric partners</note>
    </ligand>
</feature>
<evidence type="ECO:0000256" key="8">
    <source>
        <dbReference type="RuleBase" id="RU000485"/>
    </source>
</evidence>
<feature type="binding site" description="in other chain" evidence="6">
    <location>
        <begin position="187"/>
        <end position="188"/>
    </location>
    <ligand>
        <name>substrate</name>
        <note>ligand shared between dimeric partners</note>
    </ligand>
</feature>
<evidence type="ECO:0000256" key="1">
    <source>
        <dbReference type="ARBA" id="ARBA00008419"/>
    </source>
</evidence>
<comment type="catalytic activity">
    <reaction evidence="4 8">
        <text>6-phospho-D-gluconate + NADP(+) = D-ribulose 5-phosphate + CO2 + NADPH</text>
        <dbReference type="Rhea" id="RHEA:10116"/>
        <dbReference type="ChEBI" id="CHEBI:16526"/>
        <dbReference type="ChEBI" id="CHEBI:57783"/>
        <dbReference type="ChEBI" id="CHEBI:58121"/>
        <dbReference type="ChEBI" id="CHEBI:58349"/>
        <dbReference type="ChEBI" id="CHEBI:58759"/>
        <dbReference type="EC" id="1.1.1.44"/>
    </reaction>
</comment>
<evidence type="ECO:0000313" key="10">
    <source>
        <dbReference type="EMBL" id="MBF1128877.1"/>
    </source>
</evidence>
<dbReference type="InterPro" id="IPR013328">
    <property type="entry name" value="6PGD_dom2"/>
</dbReference>
<protein>
    <recommendedName>
        <fullName evidence="4 8">6-phosphogluconate dehydrogenase, decarboxylating</fullName>
        <ecNumber evidence="4 8">1.1.1.44</ecNumber>
    </recommendedName>
</protein>
<feature type="binding site" evidence="6">
    <location>
        <position position="448"/>
    </location>
    <ligand>
        <name>substrate</name>
        <note>ligand shared between dimeric partners</note>
    </ligand>
</feature>
<dbReference type="GO" id="GO:0019521">
    <property type="term" value="P:D-gluconate metabolic process"/>
    <property type="evidence" value="ECO:0007669"/>
    <property type="project" value="UniProtKB-KW"/>
</dbReference>
<keyword evidence="3 8" id="KW-0311">Gluconate utilization</keyword>
<feature type="binding site" evidence="7">
    <location>
        <begin position="34"/>
        <end position="36"/>
    </location>
    <ligand>
        <name>NADP(+)</name>
        <dbReference type="ChEBI" id="CHEBI:58349"/>
    </ligand>
</feature>
<dbReference type="Pfam" id="PF03446">
    <property type="entry name" value="NAD_binding_2"/>
    <property type="match status" value="1"/>
</dbReference>
<keyword evidence="4 8" id="KW-0521">NADP</keyword>
<comment type="caution">
    <text evidence="10">The sequence shown here is derived from an EMBL/GenBank/DDBJ whole genome shotgun (WGS) entry which is preliminary data.</text>
</comment>
<dbReference type="GO" id="GO:0004616">
    <property type="term" value="F:phosphogluconate dehydrogenase (decarboxylating) activity"/>
    <property type="evidence" value="ECO:0007669"/>
    <property type="project" value="UniProtKB-EC"/>
</dbReference>
<dbReference type="FunFam" id="3.40.50.720:FF:000007">
    <property type="entry name" value="6-phosphogluconate dehydrogenase, decarboxylating"/>
    <property type="match status" value="1"/>
</dbReference>
<feature type="binding site" description="in other chain" evidence="6">
    <location>
        <position position="104"/>
    </location>
    <ligand>
        <name>substrate</name>
        <note>ligand shared between dimeric partners</note>
    </ligand>
</feature>
<evidence type="ECO:0000313" key="11">
    <source>
        <dbReference type="Proteomes" id="UP000757890"/>
    </source>
</evidence>
<dbReference type="InterPro" id="IPR006114">
    <property type="entry name" value="6PGDH_C"/>
</dbReference>
<dbReference type="Gene3D" id="1.10.1040.10">
    <property type="entry name" value="N-(1-d-carboxylethyl)-l-norvaline Dehydrogenase, domain 2"/>
    <property type="match status" value="1"/>
</dbReference>
<gene>
    <name evidence="10" type="primary">gndA</name>
    <name evidence="10" type="ORF">HXL70_02390</name>
</gene>
<dbReference type="Proteomes" id="UP000757890">
    <property type="component" value="Unassembled WGS sequence"/>
</dbReference>
<dbReference type="InterPro" id="IPR036291">
    <property type="entry name" value="NAD(P)-bd_dom_sf"/>
</dbReference>
<reference evidence="10" key="1">
    <citation type="submission" date="2020-04" db="EMBL/GenBank/DDBJ databases">
        <title>Deep metagenomics examines the oral microbiome during advanced dental caries in children, revealing novel taxa and co-occurrences with host molecules.</title>
        <authorList>
            <person name="Baker J.L."/>
            <person name="Morton J.T."/>
            <person name="Dinis M."/>
            <person name="Alvarez R."/>
            <person name="Tran N.C."/>
            <person name="Knight R."/>
            <person name="Edlund A."/>
        </authorList>
    </citation>
    <scope>NUCLEOTIDE SEQUENCE</scope>
    <source>
        <strain evidence="10">JCVI_32_bin.14</strain>
    </source>
</reference>
<dbReference type="Gene3D" id="3.40.50.720">
    <property type="entry name" value="NAD(P)-binding Rossmann-like Domain"/>
    <property type="match status" value="1"/>
</dbReference>
<dbReference type="PANTHER" id="PTHR11811">
    <property type="entry name" value="6-PHOSPHOGLUCONATE DEHYDROGENASE"/>
    <property type="match status" value="1"/>
</dbReference>
<dbReference type="NCBIfam" id="NF006765">
    <property type="entry name" value="PRK09287.1"/>
    <property type="match status" value="1"/>
</dbReference>
<evidence type="ECO:0000259" key="9">
    <source>
        <dbReference type="SMART" id="SM01350"/>
    </source>
</evidence>
<name>A0A930B8X7_9FIRM</name>
<dbReference type="FunFam" id="1.10.1040.10:FF:000002">
    <property type="entry name" value="6-phosphogluconate dehydrogenase, decarboxylating"/>
    <property type="match status" value="1"/>
</dbReference>
<evidence type="ECO:0000256" key="4">
    <source>
        <dbReference type="PIRNR" id="PIRNR000109"/>
    </source>
</evidence>
<proteinExistence type="inferred from homology"/>
<organism evidence="10 11">
    <name type="scientific">Dialister invisus</name>
    <dbReference type="NCBI Taxonomy" id="218538"/>
    <lineage>
        <taxon>Bacteria</taxon>
        <taxon>Bacillati</taxon>
        <taxon>Bacillota</taxon>
        <taxon>Negativicutes</taxon>
        <taxon>Veillonellales</taxon>
        <taxon>Veillonellaceae</taxon>
        <taxon>Dialister</taxon>
    </lineage>
</organism>
<feature type="binding site" description="in other chain" evidence="6">
    <location>
        <begin position="130"/>
        <end position="132"/>
    </location>
    <ligand>
        <name>substrate</name>
        <note>ligand shared between dimeric partners</note>
    </ligand>
</feature>
<evidence type="ECO:0000256" key="7">
    <source>
        <dbReference type="PIRSR" id="PIRSR000109-3"/>
    </source>
</evidence>
<dbReference type="InterPro" id="IPR008927">
    <property type="entry name" value="6-PGluconate_DH-like_C_sf"/>
</dbReference>
<dbReference type="GO" id="GO:0050661">
    <property type="term" value="F:NADP binding"/>
    <property type="evidence" value="ECO:0007669"/>
    <property type="project" value="InterPro"/>
</dbReference>
<feature type="binding site" evidence="7">
    <location>
        <begin position="76"/>
        <end position="78"/>
    </location>
    <ligand>
        <name>NADP(+)</name>
        <dbReference type="ChEBI" id="CHEBI:58349"/>
    </ligand>
</feature>
<dbReference type="FunFam" id="1.20.5.320:FF:000001">
    <property type="entry name" value="6-phosphogluconate dehydrogenase, decarboxylating"/>
    <property type="match status" value="1"/>
</dbReference>
<comment type="similarity">
    <text evidence="1 4 8">Belongs to the 6-phosphogluconate dehydrogenase family.</text>
</comment>
<dbReference type="Gene3D" id="1.20.5.320">
    <property type="entry name" value="6-Phosphogluconate Dehydrogenase, domain 3"/>
    <property type="match status" value="1"/>
</dbReference>
<dbReference type="InterPro" id="IPR006183">
    <property type="entry name" value="Pgluconate_DH"/>
</dbReference>
<dbReference type="AlphaFoldDB" id="A0A930B8X7"/>
<keyword evidence="2 4" id="KW-0560">Oxidoreductase</keyword>
<dbReference type="Pfam" id="PF00393">
    <property type="entry name" value="6PGD"/>
    <property type="match status" value="1"/>
</dbReference>
<comment type="pathway">
    <text evidence="4 8">Carbohydrate degradation; pentose phosphate pathway; D-ribulose 5-phosphate from D-glucose 6-phosphate (oxidative stage): step 3/3.</text>
</comment>
<dbReference type="GO" id="GO:0006098">
    <property type="term" value="P:pentose-phosphate shunt"/>
    <property type="evidence" value="ECO:0007669"/>
    <property type="project" value="UniProtKB-KW"/>
</dbReference>
<dbReference type="EC" id="1.1.1.44" evidence="4 8"/>
<evidence type="ECO:0000256" key="5">
    <source>
        <dbReference type="PIRSR" id="PIRSR000109-1"/>
    </source>
</evidence>
<evidence type="ECO:0000256" key="6">
    <source>
        <dbReference type="PIRSR" id="PIRSR000109-2"/>
    </source>
</evidence>
<dbReference type="EMBL" id="JABZMK010000004">
    <property type="protein sequence ID" value="MBF1128877.1"/>
    <property type="molecule type" value="Genomic_DNA"/>
</dbReference>
<feature type="binding site" evidence="7">
    <location>
        <position position="104"/>
    </location>
    <ligand>
        <name>NADP(+)</name>
        <dbReference type="ChEBI" id="CHEBI:58349"/>
    </ligand>
</feature>
<comment type="function">
    <text evidence="4">Catalyzes the oxidative decarboxylation of 6-phosphogluconate to ribulose 5-phosphate and CO(2), with concomitant reduction of NADP to NADPH.</text>
</comment>
<dbReference type="SUPFAM" id="SSF51735">
    <property type="entry name" value="NAD(P)-binding Rossmann-fold domains"/>
    <property type="match status" value="1"/>
</dbReference>
<dbReference type="SMART" id="SM01350">
    <property type="entry name" value="6PGD"/>
    <property type="match status" value="1"/>
</dbReference>
<evidence type="ECO:0000256" key="3">
    <source>
        <dbReference type="ARBA" id="ARBA00023064"/>
    </source>
</evidence>
<dbReference type="NCBIfam" id="TIGR00873">
    <property type="entry name" value="gnd"/>
    <property type="match status" value="1"/>
</dbReference>
<sequence length="471" mass="51454">MGAKGKIGLIGLAVMGANLARNLAGHGISTVVYNRSHDKTENFLKEFGSDTNLSGAAALEELVNSLEKPRKIILMIKAGEAVDAMIAKLIPLLEKDDILIDGGNSFFEDTRRRSREMEALGVHFVGMGVSGGEEGALHGPSLMPGGTREAYDALAPILKAVSAKAEGEACVDYMGPDGAGHYVKMVHNGIEYADMQMIADTYFVMKNVLGMTAEEMADTWETWNKGELSSYLVEITARILRKADEMTGKPLVDVILDVAKQKGTGRWTSMSALALGVPAPTITEAVFARNVSSRKQERLILSERYRDLAFEGTEVDRPAVLEDLRQALYASKICAYAQGFNLLEEAGKVYGWDLQMGRIAKIWRSGCIIRARFLDTVSEIFEKESSMTNLLASGYFSQVLYGARAGWGRIISLAVERGAAVPALSSALAYFDSYRTARGSANLLQAQRDCFGAHTYERIDKEGAFHTDWMN</sequence>
<feature type="active site" description="Proton donor" evidence="5">
    <location>
        <position position="191"/>
    </location>
</feature>
<feature type="binding site" description="in other chain" evidence="6">
    <location>
        <position position="289"/>
    </location>
    <ligand>
        <name>substrate</name>
        <note>ligand shared between dimeric partners</note>
    </ligand>
</feature>
<dbReference type="PIRSF" id="PIRSF000109">
    <property type="entry name" value="6PGD"/>
    <property type="match status" value="1"/>
</dbReference>
<dbReference type="PRINTS" id="PR00076">
    <property type="entry name" value="6PGDHDRGNASE"/>
</dbReference>
<feature type="domain" description="6-phosphogluconate dehydrogenase C-terminal" evidence="9">
    <location>
        <begin position="180"/>
        <end position="470"/>
    </location>
</feature>
<feature type="binding site" evidence="7">
    <location>
        <begin position="11"/>
        <end position="16"/>
    </location>
    <ligand>
        <name>NADP(+)</name>
        <dbReference type="ChEBI" id="CHEBI:58349"/>
    </ligand>
</feature>
<evidence type="ECO:0000256" key="2">
    <source>
        <dbReference type="ARBA" id="ARBA00023002"/>
    </source>
</evidence>
<keyword evidence="4 8" id="KW-0570">Pentose shunt</keyword>
<comment type="subunit">
    <text evidence="4">Homodimer.</text>
</comment>
<dbReference type="InterPro" id="IPR006115">
    <property type="entry name" value="6PGDH_NADP-bd"/>
</dbReference>
<dbReference type="InterPro" id="IPR006113">
    <property type="entry name" value="6PGDH_Gnd/GntZ"/>
</dbReference>
<dbReference type="SUPFAM" id="SSF48179">
    <property type="entry name" value="6-phosphogluconate dehydrogenase C-terminal domain-like"/>
    <property type="match status" value="1"/>
</dbReference>